<keyword evidence="2" id="KW-0472">Membrane</keyword>
<dbReference type="PANTHER" id="PTHR30105">
    <property type="entry name" value="UNCHARACTERIZED YIBQ-RELATED"/>
    <property type="match status" value="1"/>
</dbReference>
<accession>A0A7C4RPT4</accession>
<dbReference type="AlphaFoldDB" id="A0A7C4RPT4"/>
<evidence type="ECO:0000313" key="3">
    <source>
        <dbReference type="EMBL" id="HGU31591.1"/>
    </source>
</evidence>
<name>A0A7C4RPT4_9BACT</name>
<feature type="compositionally biased region" description="Basic residues" evidence="1">
    <location>
        <begin position="10"/>
        <end position="23"/>
    </location>
</feature>
<feature type="transmembrane region" description="Helical" evidence="2">
    <location>
        <begin position="33"/>
        <end position="55"/>
    </location>
</feature>
<keyword evidence="2" id="KW-1133">Transmembrane helix</keyword>
<comment type="caution">
    <text evidence="3">The sequence shown here is derived from an EMBL/GenBank/DDBJ whole genome shotgun (WGS) entry which is preliminary data.</text>
</comment>
<protein>
    <submittedName>
        <fullName evidence="3">Divergent polysaccharide deacetylase family protein</fullName>
    </submittedName>
</protein>
<dbReference type="CDD" id="cd10936">
    <property type="entry name" value="CE4_DAC2"/>
    <property type="match status" value="1"/>
</dbReference>
<organism evidence="3">
    <name type="scientific">Desulfatirhabdium butyrativorans</name>
    <dbReference type="NCBI Taxonomy" id="340467"/>
    <lineage>
        <taxon>Bacteria</taxon>
        <taxon>Pseudomonadati</taxon>
        <taxon>Thermodesulfobacteriota</taxon>
        <taxon>Desulfobacteria</taxon>
        <taxon>Desulfobacterales</taxon>
        <taxon>Desulfatirhabdiaceae</taxon>
        <taxon>Desulfatirhabdium</taxon>
    </lineage>
</organism>
<feature type="region of interest" description="Disordered" evidence="1">
    <location>
        <begin position="1"/>
        <end position="26"/>
    </location>
</feature>
<gene>
    <name evidence="3" type="ORF">ENS29_01900</name>
</gene>
<reference evidence="3" key="1">
    <citation type="journal article" date="2020" name="mSystems">
        <title>Genome- and Community-Level Interaction Insights into Carbon Utilization and Element Cycling Functions of Hydrothermarchaeota in Hydrothermal Sediment.</title>
        <authorList>
            <person name="Zhou Z."/>
            <person name="Liu Y."/>
            <person name="Xu W."/>
            <person name="Pan J."/>
            <person name="Luo Z.H."/>
            <person name="Li M."/>
        </authorList>
    </citation>
    <scope>NUCLEOTIDE SEQUENCE [LARGE SCALE GENOMIC DNA]</scope>
    <source>
        <strain evidence="3">SpSt-477</strain>
    </source>
</reference>
<dbReference type="InterPro" id="IPR006837">
    <property type="entry name" value="Divergent_DAC"/>
</dbReference>
<evidence type="ECO:0000256" key="2">
    <source>
        <dbReference type="SAM" id="Phobius"/>
    </source>
</evidence>
<sequence>MAPSSVKRTASTRKRPSATRRKPASANGGWKRFWGWFALFLTVVLVIGSAVVQWLPPTPPSRSPALPASRPLDIQPLFEVYPQEHLPAHPETPLPTIPQTGLPKAAILFDDMGGDLRFARRLVELGCPLTFSLLPFSPHRMEVAELASANGIEIMAHIPMEPKEYPHIQPGQGALMSGMSEGRLAAQLLNDLDSLPRVVGMNNHMGSRLTGETSAMEQVMAVVKSKRLFYVDSRTAPSSAARAAARLLQVPYAERDVFLDHVVEKGAIRRQIVRFIETAKRNGHALAIGHPHEETIDVLEEQLPAIRQAVTLVPVSAVVRVPP</sequence>
<dbReference type="SUPFAM" id="SSF88713">
    <property type="entry name" value="Glycoside hydrolase/deacetylase"/>
    <property type="match status" value="1"/>
</dbReference>
<dbReference type="GO" id="GO:0005975">
    <property type="term" value="P:carbohydrate metabolic process"/>
    <property type="evidence" value="ECO:0007669"/>
    <property type="project" value="InterPro"/>
</dbReference>
<keyword evidence="2" id="KW-0812">Transmembrane</keyword>
<dbReference type="InterPro" id="IPR011330">
    <property type="entry name" value="Glyco_hydro/deAcase_b/a-brl"/>
</dbReference>
<dbReference type="PANTHER" id="PTHR30105:SF2">
    <property type="entry name" value="DIVERGENT POLYSACCHARIDE DEACETYLASE SUPERFAMILY"/>
    <property type="match status" value="1"/>
</dbReference>
<evidence type="ECO:0000256" key="1">
    <source>
        <dbReference type="SAM" id="MobiDB-lite"/>
    </source>
</evidence>
<dbReference type="Pfam" id="PF04748">
    <property type="entry name" value="Polysacc_deac_2"/>
    <property type="match status" value="1"/>
</dbReference>
<proteinExistence type="predicted"/>
<dbReference type="EMBL" id="DSUH01000043">
    <property type="protein sequence ID" value="HGU31591.1"/>
    <property type="molecule type" value="Genomic_DNA"/>
</dbReference>
<dbReference type="Gene3D" id="3.20.20.370">
    <property type="entry name" value="Glycoside hydrolase/deacetylase"/>
    <property type="match status" value="1"/>
</dbReference>